<evidence type="ECO:0000313" key="2">
    <source>
        <dbReference type="Proteomes" id="UP000054217"/>
    </source>
</evidence>
<proteinExistence type="predicted"/>
<accession>A0A0C3P1M3</accession>
<keyword evidence="2" id="KW-1185">Reference proteome</keyword>
<name>A0A0C3P1M3_PISTI</name>
<protein>
    <submittedName>
        <fullName evidence="1">Uncharacterized protein</fullName>
    </submittedName>
</protein>
<gene>
    <name evidence="1" type="ORF">M404DRAFT_998390</name>
</gene>
<reference evidence="1 2" key="1">
    <citation type="submission" date="2014-04" db="EMBL/GenBank/DDBJ databases">
        <authorList>
            <consortium name="DOE Joint Genome Institute"/>
            <person name="Kuo A."/>
            <person name="Kohler A."/>
            <person name="Costa M.D."/>
            <person name="Nagy L.G."/>
            <person name="Floudas D."/>
            <person name="Copeland A."/>
            <person name="Barry K.W."/>
            <person name="Cichocki N."/>
            <person name="Veneault-Fourrey C."/>
            <person name="LaButti K."/>
            <person name="Lindquist E.A."/>
            <person name="Lipzen A."/>
            <person name="Lundell T."/>
            <person name="Morin E."/>
            <person name="Murat C."/>
            <person name="Sun H."/>
            <person name="Tunlid A."/>
            <person name="Henrissat B."/>
            <person name="Grigoriev I.V."/>
            <person name="Hibbett D.S."/>
            <person name="Martin F."/>
            <person name="Nordberg H.P."/>
            <person name="Cantor M.N."/>
            <person name="Hua S.X."/>
        </authorList>
    </citation>
    <scope>NUCLEOTIDE SEQUENCE [LARGE SCALE GENOMIC DNA]</scope>
    <source>
        <strain evidence="1 2">Marx 270</strain>
    </source>
</reference>
<dbReference type="AlphaFoldDB" id="A0A0C3P1M3"/>
<dbReference type="InParanoid" id="A0A0C3P1M3"/>
<organism evidence="1 2">
    <name type="scientific">Pisolithus tinctorius Marx 270</name>
    <dbReference type="NCBI Taxonomy" id="870435"/>
    <lineage>
        <taxon>Eukaryota</taxon>
        <taxon>Fungi</taxon>
        <taxon>Dikarya</taxon>
        <taxon>Basidiomycota</taxon>
        <taxon>Agaricomycotina</taxon>
        <taxon>Agaricomycetes</taxon>
        <taxon>Agaricomycetidae</taxon>
        <taxon>Boletales</taxon>
        <taxon>Sclerodermatineae</taxon>
        <taxon>Pisolithaceae</taxon>
        <taxon>Pisolithus</taxon>
    </lineage>
</organism>
<evidence type="ECO:0000313" key="1">
    <source>
        <dbReference type="EMBL" id="KIO06960.1"/>
    </source>
</evidence>
<dbReference type="EMBL" id="KN831961">
    <property type="protein sequence ID" value="KIO06960.1"/>
    <property type="molecule type" value="Genomic_DNA"/>
</dbReference>
<sequence length="63" mass="6974">MTEQDTTGRAVVGKTVQKVRQITETVAWYECSLVLFSGAVDKGRWVSGTFLPRFSLSAPSRHS</sequence>
<reference evidence="2" key="2">
    <citation type="submission" date="2015-01" db="EMBL/GenBank/DDBJ databases">
        <title>Evolutionary Origins and Diversification of the Mycorrhizal Mutualists.</title>
        <authorList>
            <consortium name="DOE Joint Genome Institute"/>
            <consortium name="Mycorrhizal Genomics Consortium"/>
            <person name="Kohler A."/>
            <person name="Kuo A."/>
            <person name="Nagy L.G."/>
            <person name="Floudas D."/>
            <person name="Copeland A."/>
            <person name="Barry K.W."/>
            <person name="Cichocki N."/>
            <person name="Veneault-Fourrey C."/>
            <person name="LaButti K."/>
            <person name="Lindquist E.A."/>
            <person name="Lipzen A."/>
            <person name="Lundell T."/>
            <person name="Morin E."/>
            <person name="Murat C."/>
            <person name="Riley R."/>
            <person name="Ohm R."/>
            <person name="Sun H."/>
            <person name="Tunlid A."/>
            <person name="Henrissat B."/>
            <person name="Grigoriev I.V."/>
            <person name="Hibbett D.S."/>
            <person name="Martin F."/>
        </authorList>
    </citation>
    <scope>NUCLEOTIDE SEQUENCE [LARGE SCALE GENOMIC DNA]</scope>
    <source>
        <strain evidence="2">Marx 270</strain>
    </source>
</reference>
<dbReference type="Proteomes" id="UP000054217">
    <property type="component" value="Unassembled WGS sequence"/>
</dbReference>
<dbReference type="HOGENOM" id="CLU_2886754_0_0_1"/>